<keyword evidence="8" id="KW-1185">Reference proteome</keyword>
<dbReference type="Gene3D" id="3.30.70.1900">
    <property type="match status" value="1"/>
</dbReference>
<reference evidence="8" key="1">
    <citation type="submission" date="2017-06" db="EMBL/GenBank/DDBJ databases">
        <authorList>
            <person name="Varghese N."/>
            <person name="Submissions S."/>
        </authorList>
    </citation>
    <scope>NUCLEOTIDE SEQUENCE [LARGE SCALE GENOMIC DNA]</scope>
    <source>
        <strain evidence="8">DSM 15668</strain>
    </source>
</reference>
<evidence type="ECO:0000256" key="5">
    <source>
        <dbReference type="PIRSR" id="PIRSR005054-1"/>
    </source>
</evidence>
<feature type="site" description="Transition state stabilizer" evidence="5">
    <location>
        <position position="52"/>
    </location>
</feature>
<dbReference type="RefSeq" id="WP_219350107.1">
    <property type="nucleotide sequence ID" value="NZ_FZOB01000014.1"/>
</dbReference>
<organism evidence="7 8">
    <name type="scientific">Desulfurobacterium atlanticum</name>
    <dbReference type="NCBI Taxonomy" id="240169"/>
    <lineage>
        <taxon>Bacteria</taxon>
        <taxon>Pseudomonadati</taxon>
        <taxon>Aquificota</taxon>
        <taxon>Aquificia</taxon>
        <taxon>Desulfurobacteriales</taxon>
        <taxon>Desulfurobacteriaceae</taxon>
        <taxon>Desulfurobacterium</taxon>
    </lineage>
</organism>
<dbReference type="NCBIfam" id="TIGR01877">
    <property type="entry name" value="cas_cas6"/>
    <property type="match status" value="1"/>
</dbReference>
<accession>A0A239A1D6</accession>
<evidence type="ECO:0000256" key="3">
    <source>
        <dbReference type="ARBA" id="ARBA00023118"/>
    </source>
</evidence>
<dbReference type="Proteomes" id="UP000198405">
    <property type="component" value="Unassembled WGS sequence"/>
</dbReference>
<sequence>MRLKLTFEAPGGLKLPFHYHYILQGFVLHNISRPLAEFIHSVGYGNGNKVYKLLTFSNLYGKNKVFKREKQIFFPQSFHFYISSYDLNVLSDIVKQLIGARNLNIAGQEVFLSSIESFEESIITERVILKTLSPITVHETINGKTVYYNPYQEKFYQLLIRNLISKYSVITGQAFSDSIEILQIKNSKYRKVITFYKNNFVIEAWKGKFEIKAPLKIIEIALKTGLGARNAQGFGMVAVDKSGEN</sequence>
<dbReference type="Pfam" id="PF01881">
    <property type="entry name" value="Cas_Cas6_C"/>
    <property type="match status" value="1"/>
</dbReference>
<gene>
    <name evidence="7" type="ORF">SAMN06265340_11427</name>
</gene>
<evidence type="ECO:0000259" key="6">
    <source>
        <dbReference type="Pfam" id="PF01881"/>
    </source>
</evidence>
<feature type="domain" description="CRISPR associated protein Cas6 C-terminal" evidence="6">
    <location>
        <begin position="122"/>
        <end position="239"/>
    </location>
</feature>
<dbReference type="CDD" id="cd21140">
    <property type="entry name" value="Cas6_I-like"/>
    <property type="match status" value="1"/>
</dbReference>
<evidence type="ECO:0000256" key="4">
    <source>
        <dbReference type="PIRNR" id="PIRNR005054"/>
    </source>
</evidence>
<protein>
    <recommendedName>
        <fullName evidence="4">CRISPR-associated endoribonuclease</fullName>
    </recommendedName>
</protein>
<keyword evidence="3" id="KW-0051">Antiviral defense</keyword>
<comment type="similarity">
    <text evidence="1 4">Belongs to the CRISPR-associated protein Cas6/Cse3/CasE family.</text>
</comment>
<dbReference type="AlphaFoldDB" id="A0A239A1D6"/>
<dbReference type="GO" id="GO:0003723">
    <property type="term" value="F:RNA binding"/>
    <property type="evidence" value="ECO:0007669"/>
    <property type="project" value="UniProtKB-KW"/>
</dbReference>
<dbReference type="GO" id="GO:0016788">
    <property type="term" value="F:hydrolase activity, acting on ester bonds"/>
    <property type="evidence" value="ECO:0007669"/>
    <property type="project" value="InterPro"/>
</dbReference>
<dbReference type="PANTHER" id="PTHR36984:SF1">
    <property type="entry name" value="CRISPR-ASSOCIATED ENDORIBONUCLEASE CAS6 1"/>
    <property type="match status" value="1"/>
</dbReference>
<dbReference type="Pfam" id="PF21350">
    <property type="entry name" value="Cas6_I-A"/>
    <property type="match status" value="1"/>
</dbReference>
<dbReference type="PANTHER" id="PTHR36984">
    <property type="entry name" value="CRISPR-ASSOCIATED ENDORIBONUCLEASE CAS6 1"/>
    <property type="match status" value="1"/>
</dbReference>
<keyword evidence="2" id="KW-0694">RNA-binding</keyword>
<dbReference type="Gene3D" id="3.30.70.1890">
    <property type="match status" value="1"/>
</dbReference>
<dbReference type="InterPro" id="IPR010156">
    <property type="entry name" value="CRISPR-assoc_prot_Cas6"/>
</dbReference>
<evidence type="ECO:0000256" key="2">
    <source>
        <dbReference type="ARBA" id="ARBA00022884"/>
    </source>
</evidence>
<comment type="function">
    <text evidence="4">CRISPR (clustered regularly interspaced short palindromic repeat), is an adaptive immune system that provides protection against mobile genetic elements (viruses, transposable elements and conjugative plasmids). CRISPR clusters contain sequences complementary to antecedent mobile elements and target invading nucleic acids. CRISPR clusters are transcribed and processed into CRISPR RNA (crRNA).</text>
</comment>
<name>A0A239A1D6_9BACT</name>
<dbReference type="PIRSF" id="PIRSF005054">
    <property type="entry name" value="PF1131"/>
    <property type="match status" value="1"/>
</dbReference>
<dbReference type="GO" id="GO:0051607">
    <property type="term" value="P:defense response to virus"/>
    <property type="evidence" value="ECO:0007669"/>
    <property type="project" value="UniProtKB-KW"/>
</dbReference>
<dbReference type="EMBL" id="FZOB01000014">
    <property type="protein sequence ID" value="SNR89467.1"/>
    <property type="molecule type" value="Genomic_DNA"/>
</dbReference>
<evidence type="ECO:0000313" key="8">
    <source>
        <dbReference type="Proteomes" id="UP000198405"/>
    </source>
</evidence>
<dbReference type="InterPro" id="IPR045747">
    <property type="entry name" value="CRISPR-assoc_prot_Cas6_N_sf"/>
</dbReference>
<dbReference type="InterPro" id="IPR049435">
    <property type="entry name" value="Cas_Cas6_C"/>
</dbReference>
<evidence type="ECO:0000313" key="7">
    <source>
        <dbReference type="EMBL" id="SNR89467.1"/>
    </source>
</evidence>
<proteinExistence type="inferred from homology"/>
<evidence type="ECO:0000256" key="1">
    <source>
        <dbReference type="ARBA" id="ARBA00005937"/>
    </source>
</evidence>